<dbReference type="EMBL" id="AYSA01000482">
    <property type="protein sequence ID" value="ESZ91552.1"/>
    <property type="molecule type" value="Genomic_DNA"/>
</dbReference>
<comment type="caution">
    <text evidence="1">The sequence shown here is derived from an EMBL/GenBank/DDBJ whole genome shotgun (WGS) entry which is preliminary data.</text>
</comment>
<name>W9C467_SCLBF</name>
<organism evidence="1 2">
    <name type="scientific">Sclerotinia borealis (strain F-4128)</name>
    <dbReference type="NCBI Taxonomy" id="1432307"/>
    <lineage>
        <taxon>Eukaryota</taxon>
        <taxon>Fungi</taxon>
        <taxon>Dikarya</taxon>
        <taxon>Ascomycota</taxon>
        <taxon>Pezizomycotina</taxon>
        <taxon>Leotiomycetes</taxon>
        <taxon>Helotiales</taxon>
        <taxon>Sclerotiniaceae</taxon>
        <taxon>Sclerotinia</taxon>
    </lineage>
</organism>
<dbReference type="HOGENOM" id="CLU_1134143_0_0_1"/>
<dbReference type="PANTHER" id="PTHR38797">
    <property type="entry name" value="NUCLEAR PORE COMPLEX PROTEIN NUP85-RELATED"/>
    <property type="match status" value="1"/>
</dbReference>
<dbReference type="AlphaFoldDB" id="W9C467"/>
<gene>
    <name evidence="1" type="ORF">SBOR_8053</name>
</gene>
<protein>
    <submittedName>
        <fullName evidence="1">Uncharacterized protein</fullName>
    </submittedName>
</protein>
<dbReference type="Pfam" id="PF12311">
    <property type="entry name" value="DUF3632"/>
    <property type="match status" value="1"/>
</dbReference>
<dbReference type="OrthoDB" id="3350591at2759"/>
<dbReference type="InterPro" id="IPR053204">
    <property type="entry name" value="Oxopyrrolidines_Biosynth-assoc"/>
</dbReference>
<dbReference type="STRING" id="1432307.W9C467"/>
<evidence type="ECO:0000313" key="2">
    <source>
        <dbReference type="Proteomes" id="UP000019487"/>
    </source>
</evidence>
<evidence type="ECO:0000313" key="1">
    <source>
        <dbReference type="EMBL" id="ESZ91552.1"/>
    </source>
</evidence>
<keyword evidence="2" id="KW-1185">Reference proteome</keyword>
<dbReference type="InterPro" id="IPR022085">
    <property type="entry name" value="OpdG"/>
</dbReference>
<proteinExistence type="predicted"/>
<reference evidence="1 2" key="1">
    <citation type="journal article" date="2014" name="Genome Announc.">
        <title>Draft genome sequence of Sclerotinia borealis, a psychrophilic plant pathogenic fungus.</title>
        <authorList>
            <person name="Mardanov A.V."/>
            <person name="Beletsky A.V."/>
            <person name="Kadnikov V.V."/>
            <person name="Ignatov A.N."/>
            <person name="Ravin N.V."/>
        </authorList>
    </citation>
    <scope>NUCLEOTIDE SEQUENCE [LARGE SCALE GENOMIC DNA]</scope>
    <source>
        <strain evidence="2">F-4157</strain>
    </source>
</reference>
<dbReference type="Proteomes" id="UP000019487">
    <property type="component" value="Unassembled WGS sequence"/>
</dbReference>
<accession>W9C467</accession>
<dbReference type="PANTHER" id="PTHR38797:SF4">
    <property type="entry name" value="NUCLEAR PORE COMPLEX PROTEIN NUP85"/>
    <property type="match status" value="1"/>
</dbReference>
<sequence length="276" mass="31390">MTSIPLHLDDLDDENPWDIGVDLFNVFNDLIQPSASQLSVHEAAEKINMLHPDNEQEDGLYREAAISFTLEMDDMHVKLASQILYQRPEMDKLVDLFFDSKAAFVQRERIGTKLTGGVVEYNARAMIAQNDQPQDCVKYRNLSSFLARLAKAGFEDSNMLYAFIALHEAMEFEFEASNVFHVVESEYLVPIAAEWIIKAGELISLNGGTVGGYARKRGQLWKGEPTLCLKRWQFWTSRFELFASCEALTEETRNAAKEAAEKMRCIKELKYGAEDV</sequence>